<evidence type="ECO:0000313" key="3">
    <source>
        <dbReference type="EMBL" id="MFC4728178.1"/>
    </source>
</evidence>
<organism evidence="3 4">
    <name type="scientific">Coralloluteibacterium thermophilum</name>
    <dbReference type="NCBI Taxonomy" id="2707049"/>
    <lineage>
        <taxon>Bacteria</taxon>
        <taxon>Pseudomonadati</taxon>
        <taxon>Pseudomonadota</taxon>
        <taxon>Gammaproteobacteria</taxon>
        <taxon>Lysobacterales</taxon>
        <taxon>Lysobacteraceae</taxon>
        <taxon>Coralloluteibacterium</taxon>
    </lineage>
</organism>
<sequence length="153" mass="16593">MRLRTLASTTLLASLFAASAIAADGSPVGTWKSIDDATGEPKALIEISERDGTLEGRIVELFRKPGEEPNPLCTQCSDERKDQPIVGMTILTGLRPDGPEWSNGMILDPKNGKVYRAKASLSDDGQSLNVRGYLGMAMFGRTQVWQRQPDAAE</sequence>
<reference evidence="4" key="1">
    <citation type="journal article" date="2019" name="Int. J. Syst. Evol. Microbiol.">
        <title>The Global Catalogue of Microorganisms (GCM) 10K type strain sequencing project: providing services to taxonomists for standard genome sequencing and annotation.</title>
        <authorList>
            <consortium name="The Broad Institute Genomics Platform"/>
            <consortium name="The Broad Institute Genome Sequencing Center for Infectious Disease"/>
            <person name="Wu L."/>
            <person name="Ma J."/>
        </authorList>
    </citation>
    <scope>NUCLEOTIDE SEQUENCE [LARGE SCALE GENOMIC DNA]</scope>
    <source>
        <strain evidence="4">CGMCC 1.13574</strain>
    </source>
</reference>
<keyword evidence="4" id="KW-1185">Reference proteome</keyword>
<dbReference type="PANTHER" id="PTHR36919:SF3">
    <property type="entry name" value="BLL5882 PROTEIN"/>
    <property type="match status" value="1"/>
</dbReference>
<protein>
    <submittedName>
        <fullName evidence="3">DUF2147 domain-containing protein</fullName>
    </submittedName>
</protein>
<dbReference type="Proteomes" id="UP001595892">
    <property type="component" value="Unassembled WGS sequence"/>
</dbReference>
<feature type="chain" id="PRO_5046320848" evidence="1">
    <location>
        <begin position="23"/>
        <end position="153"/>
    </location>
</feature>
<dbReference type="EMBL" id="JBHSGG010000023">
    <property type="protein sequence ID" value="MFC4728178.1"/>
    <property type="molecule type" value="Genomic_DNA"/>
</dbReference>
<keyword evidence="1" id="KW-0732">Signal</keyword>
<dbReference type="PANTHER" id="PTHR36919">
    <property type="entry name" value="BLR1215 PROTEIN"/>
    <property type="match status" value="1"/>
</dbReference>
<gene>
    <name evidence="3" type="ORF">ACFO3Q_08360</name>
</gene>
<dbReference type="Pfam" id="PF09917">
    <property type="entry name" value="DUF2147"/>
    <property type="match status" value="1"/>
</dbReference>
<accession>A0ABV9NNN8</accession>
<dbReference type="RefSeq" id="WP_377004202.1">
    <property type="nucleotide sequence ID" value="NZ_JBHSGG010000023.1"/>
</dbReference>
<evidence type="ECO:0000313" key="4">
    <source>
        <dbReference type="Proteomes" id="UP001595892"/>
    </source>
</evidence>
<dbReference type="InterPro" id="IPR019223">
    <property type="entry name" value="DUF2147"/>
</dbReference>
<proteinExistence type="predicted"/>
<comment type="caution">
    <text evidence="3">The sequence shown here is derived from an EMBL/GenBank/DDBJ whole genome shotgun (WGS) entry which is preliminary data.</text>
</comment>
<dbReference type="Gene3D" id="2.40.128.520">
    <property type="match status" value="1"/>
</dbReference>
<evidence type="ECO:0000256" key="1">
    <source>
        <dbReference type="SAM" id="SignalP"/>
    </source>
</evidence>
<feature type="domain" description="DUF2147" evidence="2">
    <location>
        <begin position="29"/>
        <end position="147"/>
    </location>
</feature>
<feature type="signal peptide" evidence="1">
    <location>
        <begin position="1"/>
        <end position="22"/>
    </location>
</feature>
<name>A0ABV9NNN8_9GAMM</name>
<evidence type="ECO:0000259" key="2">
    <source>
        <dbReference type="Pfam" id="PF09917"/>
    </source>
</evidence>